<evidence type="ECO:0000313" key="3">
    <source>
        <dbReference type="EMBL" id="OSJ22105.1"/>
    </source>
</evidence>
<dbReference type="EMBL" id="NAFL01000286">
    <property type="protein sequence ID" value="OSJ22105.1"/>
    <property type="molecule type" value="Genomic_DNA"/>
</dbReference>
<protein>
    <submittedName>
        <fullName evidence="2">Uncharacterized protein</fullName>
    </submittedName>
</protein>
<dbReference type="AlphaFoldDB" id="A0A0A3XQV7"/>
<reference evidence="1 5" key="2">
    <citation type="submission" date="2016-11" db="EMBL/GenBank/DDBJ databases">
        <title>Complete Genome Sequence of Bradyrhizobium sp. strain J5, an isolated from soybean nodule in Hokkaido.</title>
        <authorList>
            <person name="Kanehara K."/>
        </authorList>
    </citation>
    <scope>NUCLEOTIDE SEQUENCE [LARGE SCALE GENOMIC DNA]</scope>
    <source>
        <strain evidence="1 5">J5</strain>
    </source>
</reference>
<proteinExistence type="predicted"/>
<evidence type="ECO:0000313" key="2">
    <source>
        <dbReference type="EMBL" id="KGT75659.1"/>
    </source>
</evidence>
<dbReference type="eggNOG" id="ENOG50311AS">
    <property type="taxonomic scope" value="Bacteria"/>
</dbReference>
<dbReference type="Proteomes" id="UP000193335">
    <property type="component" value="Unassembled WGS sequence"/>
</dbReference>
<dbReference type="KEGG" id="bjp:RN69_21145"/>
<evidence type="ECO:0000313" key="5">
    <source>
        <dbReference type="Proteomes" id="UP000181962"/>
    </source>
</evidence>
<dbReference type="Proteomes" id="UP000181962">
    <property type="component" value="Chromosome"/>
</dbReference>
<organism evidence="2 4">
    <name type="scientific">Bradyrhizobium japonicum</name>
    <dbReference type="NCBI Taxonomy" id="375"/>
    <lineage>
        <taxon>Bacteria</taxon>
        <taxon>Pseudomonadati</taxon>
        <taxon>Pseudomonadota</taxon>
        <taxon>Alphaproteobacteria</taxon>
        <taxon>Hyphomicrobiales</taxon>
        <taxon>Nitrobacteraceae</taxon>
        <taxon>Bradyrhizobium</taxon>
    </lineage>
</organism>
<dbReference type="EMBL" id="JRPN01000024">
    <property type="protein sequence ID" value="KGT75659.1"/>
    <property type="molecule type" value="Genomic_DNA"/>
</dbReference>
<dbReference type="GeneID" id="64070640"/>
<sequence length="71" mass="7780">MSYTIGFQAKDQKAILATEAATANQAVAIIAALRQSADEIKFIRSPQEGEMGIEMLLLLAKEEAEEMPQRV</sequence>
<reference evidence="2 4" key="1">
    <citation type="submission" date="2014-09" db="EMBL/GenBank/DDBJ databases">
        <title>Draft genome of Bradyrhizobium japonicum Is-34.</title>
        <authorList>
            <person name="Tsurumaru H."/>
            <person name="Yamakawa T."/>
            <person name="Hashimoto S."/>
            <person name="Okizaki K."/>
            <person name="Kanesaki Y."/>
            <person name="Yoshikawa H."/>
            <person name="Yajima S."/>
        </authorList>
    </citation>
    <scope>NUCLEOTIDE SEQUENCE [LARGE SCALE GENOMIC DNA]</scope>
    <source>
        <strain evidence="2 4">Is-34</strain>
    </source>
</reference>
<dbReference type="PATRIC" id="fig|375.37.peg.2956"/>
<evidence type="ECO:0000313" key="6">
    <source>
        <dbReference type="Proteomes" id="UP000193335"/>
    </source>
</evidence>
<dbReference type="EMBL" id="CP017637">
    <property type="protein sequence ID" value="APG11123.1"/>
    <property type="molecule type" value="Genomic_DNA"/>
</dbReference>
<evidence type="ECO:0000313" key="4">
    <source>
        <dbReference type="Proteomes" id="UP000030377"/>
    </source>
</evidence>
<accession>A0A0A3XQV7</accession>
<gene>
    <name evidence="1" type="ORF">BKD09_22590</name>
    <name evidence="3" type="ORF">BSZ19_46795</name>
    <name evidence="2" type="ORF">MA20_31050</name>
</gene>
<dbReference type="RefSeq" id="WP_014494475.1">
    <property type="nucleotide sequence ID" value="NZ_BJNK01000005.1"/>
</dbReference>
<dbReference type="Proteomes" id="UP000030377">
    <property type="component" value="Unassembled WGS sequence"/>
</dbReference>
<reference evidence="3 6" key="3">
    <citation type="submission" date="2017-03" db="EMBL/GenBank/DDBJ databases">
        <title>Whole genome sequences of fourteen strains of Bradyrhizobium canariense and one strain of Bradyrhizobium japonicum isolated from Lupinus (Papilionoideae: Genisteae) species in Algeria.</title>
        <authorList>
            <person name="Crovadore J."/>
            <person name="Chekireb D."/>
            <person name="Brachmann A."/>
            <person name="Chablais R."/>
            <person name="Cochard B."/>
            <person name="Lefort F."/>
        </authorList>
    </citation>
    <scope>NUCLEOTIDE SEQUENCE [LARGE SCALE GENOMIC DNA]</scope>
    <source>
        <strain evidence="3 6">UBMA197</strain>
    </source>
</reference>
<evidence type="ECO:0000313" key="1">
    <source>
        <dbReference type="EMBL" id="APG11123.1"/>
    </source>
</evidence>
<dbReference type="STRING" id="375.BKD09_RS22590"/>
<name>A0A0A3XQV7_BRAJP</name>